<dbReference type="Gene3D" id="1.25.40.20">
    <property type="entry name" value="Ankyrin repeat-containing domain"/>
    <property type="match status" value="1"/>
</dbReference>
<evidence type="ECO:0000313" key="3">
    <source>
        <dbReference type="Proteomes" id="UP000032614"/>
    </source>
</evidence>
<proteinExistence type="predicted"/>
<name>A0AAP5QFF4_9BURK</name>
<evidence type="ECO:0000313" key="4">
    <source>
        <dbReference type="Proteomes" id="UP001246473"/>
    </source>
</evidence>
<dbReference type="EMBL" id="CP010025">
    <property type="protein sequence ID" value="AJZ56635.1"/>
    <property type="molecule type" value="Genomic_DNA"/>
</dbReference>
<gene>
    <name evidence="1" type="ORF">OI25_7278</name>
    <name evidence="2" type="ORF">ParKJ_35235</name>
</gene>
<accession>A0AAP5QFF4</accession>
<protein>
    <submittedName>
        <fullName evidence="1">Ankyrin repeat family protein</fullName>
    </submittedName>
</protein>
<evidence type="ECO:0000313" key="2">
    <source>
        <dbReference type="EMBL" id="MDT8842695.1"/>
    </source>
</evidence>
<dbReference type="Proteomes" id="UP001246473">
    <property type="component" value="Unassembled WGS sequence"/>
</dbReference>
<reference evidence="2" key="2">
    <citation type="submission" date="2022-08" db="EMBL/GenBank/DDBJ databases">
        <authorList>
            <person name="Kim S.-J."/>
        </authorList>
    </citation>
    <scope>NUCLEOTIDE SEQUENCE</scope>
    <source>
        <strain evidence="2">KJ</strain>
    </source>
</reference>
<dbReference type="KEGG" id="bfn:OI25_7278"/>
<dbReference type="InterPro" id="IPR036770">
    <property type="entry name" value="Ankyrin_rpt-contain_sf"/>
</dbReference>
<dbReference type="EMBL" id="JANSLM010000018">
    <property type="protein sequence ID" value="MDT8842695.1"/>
    <property type="molecule type" value="Genomic_DNA"/>
</dbReference>
<reference evidence="1 3" key="1">
    <citation type="journal article" date="2015" name="Genome Announc.">
        <title>Complete genome sequences for 59 burkholderia isolates, both pathogenic and near neighbor.</title>
        <authorList>
            <person name="Johnson S.L."/>
            <person name="Bishop-Lilly K.A."/>
            <person name="Ladner J.T."/>
            <person name="Daligault H.E."/>
            <person name="Davenport K.W."/>
            <person name="Jaissle J."/>
            <person name="Frey K.G."/>
            <person name="Koroleva G.I."/>
            <person name="Bruce D.C."/>
            <person name="Coyne S.R."/>
            <person name="Broomall S.M."/>
            <person name="Li P.E."/>
            <person name="Teshima H."/>
            <person name="Gibbons H.S."/>
            <person name="Palacios G.F."/>
            <person name="Rosenzweig C.N."/>
            <person name="Redden C.L."/>
            <person name="Xu Y."/>
            <person name="Minogue T.D."/>
            <person name="Chain P.S."/>
        </authorList>
    </citation>
    <scope>NUCLEOTIDE SEQUENCE [LARGE SCALE GENOMIC DNA]</scope>
    <source>
        <strain evidence="1 3">ATCC BAA-463</strain>
    </source>
</reference>
<dbReference type="GeneID" id="66513604"/>
<dbReference type="RefSeq" id="WP_046564733.1">
    <property type="nucleotide sequence ID" value="NZ_CP010025.1"/>
</dbReference>
<sequence length="266" mass="29734">MEQNVRPIAPTDDLIEQHRKMMLDAIRRCDSSVVRRLLTTPYVLPDDPKARYIEAAIVANCTHSTRLDVLEVLLEAGADPNLVDGPNTPLLSWIANSARPDPFPEVKLLIDHGLNVRRTFSNGNTYFHMFSWPSAFRGVTTFAGVVPIYELLIASGVDPQSINRRWQTSLVTHSMIWGSVEQAAFLLDKGVNLDFTDGCKMTAIDYTQMVHTSGFSYTKLSAYPEFRQKSPEAAAKADALFAFLRSRGAVERALPDHVILHCVDMQ</sequence>
<dbReference type="Proteomes" id="UP000032614">
    <property type="component" value="Chromosome 3"/>
</dbReference>
<dbReference type="AlphaFoldDB" id="A0AAP5QFF4"/>
<evidence type="ECO:0000313" key="1">
    <source>
        <dbReference type="EMBL" id="AJZ56635.1"/>
    </source>
</evidence>
<organism evidence="2 4">
    <name type="scientific">Paraburkholderia fungorum</name>
    <dbReference type="NCBI Taxonomy" id="134537"/>
    <lineage>
        <taxon>Bacteria</taxon>
        <taxon>Pseudomonadati</taxon>
        <taxon>Pseudomonadota</taxon>
        <taxon>Betaproteobacteria</taxon>
        <taxon>Burkholderiales</taxon>
        <taxon>Burkholderiaceae</taxon>
        <taxon>Paraburkholderia</taxon>
    </lineage>
</organism>
<dbReference type="SUPFAM" id="SSF48403">
    <property type="entry name" value="Ankyrin repeat"/>
    <property type="match status" value="1"/>
</dbReference>